<dbReference type="PANTHER" id="PTHR43384:SF14">
    <property type="entry name" value="ESX-1 SECRETION-ASSOCIATED PROTEIN ESPI"/>
    <property type="match status" value="1"/>
</dbReference>
<dbReference type="GO" id="GO:0016887">
    <property type="term" value="F:ATP hydrolysis activity"/>
    <property type="evidence" value="ECO:0007669"/>
    <property type="project" value="TreeGrafter"/>
</dbReference>
<proteinExistence type="predicted"/>
<comment type="caution">
    <text evidence="3">The sequence shown here is derived from an EMBL/GenBank/DDBJ whole genome shotgun (WGS) entry which is preliminary data.</text>
</comment>
<organism evidence="3 4">
    <name type="scientific">Paramicrobacterium agarici</name>
    <dbReference type="NCBI Taxonomy" id="630514"/>
    <lineage>
        <taxon>Bacteria</taxon>
        <taxon>Bacillati</taxon>
        <taxon>Actinomycetota</taxon>
        <taxon>Actinomycetes</taxon>
        <taxon>Micrococcales</taxon>
        <taxon>Microbacteriaceae</taxon>
        <taxon>Paramicrobacterium</taxon>
    </lineage>
</organism>
<dbReference type="GO" id="GO:0009898">
    <property type="term" value="C:cytoplasmic side of plasma membrane"/>
    <property type="evidence" value="ECO:0007669"/>
    <property type="project" value="TreeGrafter"/>
</dbReference>
<dbReference type="AlphaFoldDB" id="A0A2A9DZX2"/>
<keyword evidence="3" id="KW-0282">Flagellum</keyword>
<dbReference type="RefSeq" id="WP_245836305.1">
    <property type="nucleotide sequence ID" value="NZ_PDJE01000001.1"/>
</dbReference>
<evidence type="ECO:0000313" key="3">
    <source>
        <dbReference type="EMBL" id="PFG31470.1"/>
    </source>
</evidence>
<dbReference type="Proteomes" id="UP000221369">
    <property type="component" value="Unassembled WGS sequence"/>
</dbReference>
<keyword evidence="3" id="KW-0969">Cilium</keyword>
<dbReference type="Gene3D" id="3.40.50.300">
    <property type="entry name" value="P-loop containing nucleotide triphosphate hydrolases"/>
    <property type="match status" value="1"/>
</dbReference>
<protein>
    <submittedName>
        <fullName evidence="3">MinD-like ATPase involved in chromosome partitioning or flagellar assembly</fullName>
    </submittedName>
</protein>
<dbReference type="GO" id="GO:0005524">
    <property type="term" value="F:ATP binding"/>
    <property type="evidence" value="ECO:0007669"/>
    <property type="project" value="TreeGrafter"/>
</dbReference>
<keyword evidence="3" id="KW-0966">Cell projection</keyword>
<feature type="compositionally biased region" description="Low complexity" evidence="1">
    <location>
        <begin position="63"/>
        <end position="77"/>
    </location>
</feature>
<evidence type="ECO:0000313" key="4">
    <source>
        <dbReference type="Proteomes" id="UP000221369"/>
    </source>
</evidence>
<dbReference type="InterPro" id="IPR002586">
    <property type="entry name" value="CobQ/CobB/MinD/ParA_Nub-bd_dom"/>
</dbReference>
<name>A0A2A9DZX2_9MICO</name>
<feature type="compositionally biased region" description="Polar residues" evidence="1">
    <location>
        <begin position="29"/>
        <end position="40"/>
    </location>
</feature>
<sequence length="510" mass="53370">MPSKHDERKPAEPESDSRELASSPEKPQLRSQTISVTIPTSHDDELDDDDVIRDDVVKRVDSDPATGTSAPAATTAKSDPKVPSPTPAAGGVGSAQKAAPRQKKAAASQKSSGSTPAPVSPAMERPKQRATEKQTSSAPAGSSAKSSAGAGPATSGTQAAEHAASSAPAASARPEETAQVKSMSARQATNGGSESASMLTAERLLDDRSARGRAPDGGIQRFVYRATGQLVNLGDSRKARARKDLTHRIAKPFAGAARFVPVITRKGGVGKTTVSLLLGMALADAREDRVIAIDANADRGTLCDRVRGTSDYTVRDAIRRTGDITGYTEFSTLVARDETRLDVLASETDPAVSSALSDADYGVVASLASQYYSMIITDSGAGMVHDVMRATLDHADSVVIVSGTSIDEARLTSETISWLEANGHTQLAKNAVVAINSRTSSRSMVKLDELDAHFSSRVRAVTRIPYDPVLASGAAVDFDALRPETRHAARLLAASVVDGLPAQRPTLAVQ</sequence>
<feature type="domain" description="CobQ/CobB/MinD/ParA nucleotide binding" evidence="2">
    <location>
        <begin position="262"/>
        <end position="299"/>
    </location>
</feature>
<dbReference type="InterPro" id="IPR050625">
    <property type="entry name" value="ParA/MinD_ATPase"/>
</dbReference>
<feature type="region of interest" description="Disordered" evidence="1">
    <location>
        <begin position="1"/>
        <end position="199"/>
    </location>
</feature>
<feature type="compositionally biased region" description="Polar residues" evidence="1">
    <location>
        <begin position="179"/>
        <end position="198"/>
    </location>
</feature>
<feature type="compositionally biased region" description="Low complexity" evidence="1">
    <location>
        <begin position="94"/>
        <end position="112"/>
    </location>
</feature>
<feature type="compositionally biased region" description="Low complexity" evidence="1">
    <location>
        <begin position="135"/>
        <end position="172"/>
    </location>
</feature>
<dbReference type="PANTHER" id="PTHR43384">
    <property type="entry name" value="SEPTUM SITE-DETERMINING PROTEIN MIND HOMOLOG, CHLOROPLASTIC-RELATED"/>
    <property type="match status" value="1"/>
</dbReference>
<accession>A0A2A9DZX2</accession>
<dbReference type="SUPFAM" id="SSF52540">
    <property type="entry name" value="P-loop containing nucleoside triphosphate hydrolases"/>
    <property type="match status" value="1"/>
</dbReference>
<evidence type="ECO:0000259" key="2">
    <source>
        <dbReference type="Pfam" id="PF01656"/>
    </source>
</evidence>
<dbReference type="EMBL" id="PDJE01000001">
    <property type="protein sequence ID" value="PFG31470.1"/>
    <property type="molecule type" value="Genomic_DNA"/>
</dbReference>
<dbReference type="GO" id="GO:0005829">
    <property type="term" value="C:cytosol"/>
    <property type="evidence" value="ECO:0007669"/>
    <property type="project" value="TreeGrafter"/>
</dbReference>
<feature type="compositionally biased region" description="Basic and acidic residues" evidence="1">
    <location>
        <begin position="53"/>
        <end position="62"/>
    </location>
</feature>
<evidence type="ECO:0000256" key="1">
    <source>
        <dbReference type="SAM" id="MobiDB-lite"/>
    </source>
</evidence>
<dbReference type="GO" id="GO:0051782">
    <property type="term" value="P:negative regulation of cell division"/>
    <property type="evidence" value="ECO:0007669"/>
    <property type="project" value="TreeGrafter"/>
</dbReference>
<gene>
    <name evidence="3" type="ORF">ATJ78_2438</name>
</gene>
<dbReference type="Pfam" id="PF01656">
    <property type="entry name" value="CbiA"/>
    <property type="match status" value="1"/>
</dbReference>
<keyword evidence="4" id="KW-1185">Reference proteome</keyword>
<reference evidence="3 4" key="1">
    <citation type="submission" date="2017-10" db="EMBL/GenBank/DDBJ databases">
        <title>Sequencing the genomes of 1000 actinobacteria strains.</title>
        <authorList>
            <person name="Klenk H.-P."/>
        </authorList>
    </citation>
    <scope>NUCLEOTIDE SEQUENCE [LARGE SCALE GENOMIC DNA]</scope>
    <source>
        <strain evidence="3 4">DSM 21798</strain>
    </source>
</reference>
<dbReference type="InterPro" id="IPR027417">
    <property type="entry name" value="P-loop_NTPase"/>
</dbReference>
<feature type="compositionally biased region" description="Basic and acidic residues" evidence="1">
    <location>
        <begin position="1"/>
        <end position="19"/>
    </location>
</feature>